<dbReference type="CDD" id="cd04435">
    <property type="entry name" value="DEP_fRom2"/>
    <property type="match status" value="1"/>
</dbReference>
<protein>
    <recommendedName>
        <fullName evidence="9">Rho1 guanine nucleotide exchange factor 1</fullName>
    </recommendedName>
</protein>
<dbReference type="InterPro" id="IPR001849">
    <property type="entry name" value="PH_domain"/>
</dbReference>
<feature type="compositionally biased region" description="Low complexity" evidence="3">
    <location>
        <begin position="212"/>
        <end position="231"/>
    </location>
</feature>
<keyword evidence="8" id="KW-1185">Reference proteome</keyword>
<dbReference type="InterPro" id="IPR052233">
    <property type="entry name" value="Rho-type_GEFs"/>
</dbReference>
<comment type="caution">
    <text evidence="7">The sequence shown here is derived from an EMBL/GenBank/DDBJ whole genome shotgun (WGS) entry which is preliminary data.</text>
</comment>
<evidence type="ECO:0008006" key="9">
    <source>
        <dbReference type="Google" id="ProtNLM"/>
    </source>
</evidence>
<dbReference type="InterPro" id="IPR000219">
    <property type="entry name" value="DH_dom"/>
</dbReference>
<keyword evidence="1" id="KW-0597">Phosphoprotein</keyword>
<reference evidence="7 8" key="1">
    <citation type="submission" date="2020-01" db="EMBL/GenBank/DDBJ databases">
        <authorList>
            <person name="Gupta K D."/>
        </authorList>
    </citation>
    <scope>NUCLEOTIDE SEQUENCE [LARGE SCALE GENOMIC DNA]</scope>
</reference>
<feature type="region of interest" description="Disordered" evidence="3">
    <location>
        <begin position="1687"/>
        <end position="1738"/>
    </location>
</feature>
<dbReference type="SMART" id="SM00233">
    <property type="entry name" value="PH"/>
    <property type="match status" value="1"/>
</dbReference>
<dbReference type="Pfam" id="PF00780">
    <property type="entry name" value="CNH"/>
    <property type="match status" value="1"/>
</dbReference>
<keyword evidence="2" id="KW-0344">Guanine-nucleotide releasing factor</keyword>
<dbReference type="InterPro" id="IPR041675">
    <property type="entry name" value="PH_5"/>
</dbReference>
<accession>A0A8S0W3X4</accession>
<feature type="region of interest" description="Disordered" evidence="3">
    <location>
        <begin position="1174"/>
        <end position="1197"/>
    </location>
</feature>
<dbReference type="GO" id="GO:0005085">
    <property type="term" value="F:guanyl-nucleotide exchange factor activity"/>
    <property type="evidence" value="ECO:0007669"/>
    <property type="project" value="UniProtKB-KW"/>
</dbReference>
<dbReference type="OrthoDB" id="2272012at2759"/>
<dbReference type="SUPFAM" id="SSF48065">
    <property type="entry name" value="DBL homology domain (DH-domain)"/>
    <property type="match status" value="2"/>
</dbReference>
<evidence type="ECO:0000259" key="6">
    <source>
        <dbReference type="PROSITE" id="PS50219"/>
    </source>
</evidence>
<dbReference type="SUPFAM" id="SSF50729">
    <property type="entry name" value="PH domain-like"/>
    <property type="match status" value="1"/>
</dbReference>
<dbReference type="Gene3D" id="2.30.29.30">
    <property type="entry name" value="Pleckstrin-homology domain (PH domain)/Phosphotyrosine-binding domain (PTB)"/>
    <property type="match status" value="1"/>
</dbReference>
<dbReference type="Pfam" id="PF00621">
    <property type="entry name" value="RhoGEF"/>
    <property type="match status" value="2"/>
</dbReference>
<feature type="domain" description="DH" evidence="5">
    <location>
        <begin position="640"/>
        <end position="829"/>
    </location>
</feature>
<feature type="domain" description="CNH" evidence="6">
    <location>
        <begin position="1280"/>
        <end position="1588"/>
    </location>
</feature>
<feature type="compositionally biased region" description="Pro residues" evidence="3">
    <location>
        <begin position="123"/>
        <end position="133"/>
    </location>
</feature>
<dbReference type="PANTHER" id="PTHR46572">
    <property type="entry name" value="RHO1 GDP-GTP EXCHANGE PROTEIN 1-RELATED"/>
    <property type="match status" value="1"/>
</dbReference>
<feature type="compositionally biased region" description="Polar residues" evidence="3">
    <location>
        <begin position="277"/>
        <end position="293"/>
    </location>
</feature>
<dbReference type="InterPro" id="IPR001180">
    <property type="entry name" value="CNH_dom"/>
</dbReference>
<feature type="compositionally biased region" description="Polar residues" evidence="3">
    <location>
        <begin position="1728"/>
        <end position="1738"/>
    </location>
</feature>
<evidence type="ECO:0000256" key="1">
    <source>
        <dbReference type="ARBA" id="ARBA00022553"/>
    </source>
</evidence>
<evidence type="ECO:0000313" key="8">
    <source>
        <dbReference type="Proteomes" id="UP000467700"/>
    </source>
</evidence>
<dbReference type="EMBL" id="CACVBS010000076">
    <property type="protein sequence ID" value="CAA7269255.1"/>
    <property type="molecule type" value="Genomic_DNA"/>
</dbReference>
<name>A0A8S0W3X4_CYCAE</name>
<dbReference type="SMART" id="SM00325">
    <property type="entry name" value="RhoGEF"/>
    <property type="match status" value="2"/>
</dbReference>
<dbReference type="InterPro" id="IPR000591">
    <property type="entry name" value="DEP_dom"/>
</dbReference>
<feature type="domain" description="PH" evidence="4">
    <location>
        <begin position="1096"/>
        <end position="1237"/>
    </location>
</feature>
<dbReference type="InterPro" id="IPR035899">
    <property type="entry name" value="DBL_dom_sf"/>
</dbReference>
<feature type="compositionally biased region" description="Polar residues" evidence="3">
    <location>
        <begin position="194"/>
        <end position="203"/>
    </location>
</feature>
<feature type="compositionally biased region" description="Pro residues" evidence="3">
    <location>
        <begin position="1695"/>
        <end position="1711"/>
    </location>
</feature>
<dbReference type="Proteomes" id="UP000467700">
    <property type="component" value="Unassembled WGS sequence"/>
</dbReference>
<dbReference type="SMART" id="SM00049">
    <property type="entry name" value="DEP"/>
    <property type="match status" value="1"/>
</dbReference>
<dbReference type="PROSITE" id="PS50010">
    <property type="entry name" value="DH_2"/>
    <property type="match status" value="2"/>
</dbReference>
<dbReference type="CDD" id="cd00160">
    <property type="entry name" value="RhoGEF"/>
    <property type="match status" value="2"/>
</dbReference>
<dbReference type="Gene3D" id="1.20.900.10">
    <property type="entry name" value="Dbl homology (DH) domain"/>
    <property type="match status" value="2"/>
</dbReference>
<dbReference type="PROSITE" id="PS50003">
    <property type="entry name" value="PH_DOMAIN"/>
    <property type="match status" value="1"/>
</dbReference>
<proteinExistence type="predicted"/>
<dbReference type="InterPro" id="IPR011993">
    <property type="entry name" value="PH-like_dom_sf"/>
</dbReference>
<evidence type="ECO:0000256" key="3">
    <source>
        <dbReference type="SAM" id="MobiDB-lite"/>
    </source>
</evidence>
<evidence type="ECO:0000259" key="4">
    <source>
        <dbReference type="PROSITE" id="PS50003"/>
    </source>
</evidence>
<feature type="domain" description="DH" evidence="5">
    <location>
        <begin position="870"/>
        <end position="1061"/>
    </location>
</feature>
<sequence length="1738" mass="195273">MMASSSRHGARSVSPVEEDLQQLYNEVWAVFSEETPPASSDGDLENIYNGYTDDNDPVPTSSAASRSLHIPHQPSARAPSPYTPPVDTSSPAAPSPTATSPTRRRLPPTPVSPSSSTTSPSPLAMPEPDPYYPPGASRPHHLYNSSSYSSFASTGLVDQGKRATGSSSASSSGRRLPQAPGYGNGSMDDGERTPVSTIDQQPHSHYHGSKPSFSSSSSFTSYTTNTSNTTNDGYYRPPGALAPAVPPKPTIYRDYPLDPAPYDAYRQDDRSVRNDSAHPQSHYTPSTSQSQTHLPVKQPAPPPPPPPAVDHRIDQYVTYSSPPATVSPYEGFPDFTLKNLSGSPSKNSFFDRNAPSSSSRVGRYDQPDPGPSRTDYNSPPQDEEEDNWDPNQYMYNEGKEGYDNDYAQDRPSSVLRRPTDMLRSLADYSGEPLDVKEQPQDEYWEDEDEDDETRFVNFSLLSHIAMQLRDKVPRGTHVKGSIPYPRAFTGKDIVSTIQTQIQRELAINHGVSTNDRRVALQVARSLQNQLFFYEVEWGSRPLQDGVEDVYMFLDDQEGPSDSIQEREELPTGVVTMLTRCYSPSCGEGPPCYSFTCPRKGNHTFGSLPAQAETPTPTKVEEWTKTISPDVLKSLPETEVNRQTIIHKLISREEQYLQDIDIIENVFIKPLRSANPPIMPSQQLEDLIDDIFGNILDLRECNRRLLEVMYVRQREEGPIILRIGDIFLDAATEFRFAYPTYIGHYPISEKRLKDEMDSNSAFRLFLEQCSREQTSRSGDSPRLDLKHFLNRPSEHLQKYPVLLEAVYHETAPENPDAEFLVEAIEAIKNLQSVAQLRTFQSAMGKGTPGKWEWHDIVSKELREGFSKKEAKRQSIIFELIKGEMAYVKDLENIMHIYIIPLRNADPPIIPPDRLEQFIEEVFHNYSELYDHHKRLVDKFHEIQREQHPHINSITAPMFDAALNFREAYMEYIPNYPIAAYRIDDEMANNLAFKTFVDQCVRHPDAHRLDMKNFINRPIPRLLRYELLLKGIMDETPPGHEDLDTIPNVVDVIKALGKETEPGVASAKSKVEVWRYNANLSFKPGESIDMDLLDPNRSLVHSGKLLRQPESGLEWNGWSELHVLLFDNYLVMTKPKEKDGVMKYVVNRRPIPLDLLTLVNFTDPPTQRSTGILRNLRRDERHDGASSNQTVSPENAADSRSVYPLTLHHNGRTGGPYILYAESGQIRNEWKEKLQEALGTRKVVQESNKAFEIEYLSRDTFVMPAVSMGNNGPSWNQDNQFTGKVTCSVPFNTPDGRALVAIGCTEGVWIGFRHDPKSIRRVLHLKMVTQCAMLEEFGIFLVLADKALFAYHIEALVPSTPHGAHTAQVPQKLSGTKDVHFFSVGTLQGRTLIVYMKKKGMDSIFRVLEPVGEKINERVKATVGFGSRLGFRSAKSEWFRVYRDFFLPSDSFDVIFLKARIAIFCAKGFEIMNLHDFDSITLPQREDPRHAQIVKRCENARPLGMFRSTDDEFLLCYDEFGLYVDKHGDPCRSAGTIEWEGTAERVAFHSPYILLFDSRFIEIRHIQTGRLAQIISGTEMRCTWDGRGGNSRVVNPDPADEFQEAQVHFVMNSMDNAPGTGMRQRNIVQHVCELIPTVALYPTAGPMSAPAGTTPNPPVQITPVAYNGGYAPSAIHAPASSYASSAASSPHLYTSAQPPPPNMYSPAPVPPNMPSGGAYYDRGGYPSRSPDLQPTHSWRS</sequence>
<feature type="region of interest" description="Disordered" evidence="3">
    <location>
        <begin position="34"/>
        <end position="418"/>
    </location>
</feature>
<dbReference type="SMART" id="SM00036">
    <property type="entry name" value="CNH"/>
    <property type="match status" value="1"/>
</dbReference>
<feature type="compositionally biased region" description="Low complexity" evidence="3">
    <location>
        <begin position="112"/>
        <end position="122"/>
    </location>
</feature>
<evidence type="ECO:0000259" key="5">
    <source>
        <dbReference type="PROSITE" id="PS50010"/>
    </source>
</evidence>
<dbReference type="PROSITE" id="PS50219">
    <property type="entry name" value="CNH"/>
    <property type="match status" value="1"/>
</dbReference>
<feature type="compositionally biased region" description="Polar residues" evidence="3">
    <location>
        <begin position="338"/>
        <end position="360"/>
    </location>
</feature>
<evidence type="ECO:0000256" key="2">
    <source>
        <dbReference type="ARBA" id="ARBA00022658"/>
    </source>
</evidence>
<feature type="compositionally biased region" description="Pro residues" evidence="3">
    <location>
        <begin position="298"/>
        <end position="308"/>
    </location>
</feature>
<feature type="compositionally biased region" description="Low complexity" evidence="3">
    <location>
        <begin position="85"/>
        <end position="101"/>
    </location>
</feature>
<feature type="compositionally biased region" description="Basic and acidic residues" evidence="3">
    <location>
        <begin position="265"/>
        <end position="276"/>
    </location>
</feature>
<evidence type="ECO:0000313" key="7">
    <source>
        <dbReference type="EMBL" id="CAA7269255.1"/>
    </source>
</evidence>
<organism evidence="7 8">
    <name type="scientific">Cyclocybe aegerita</name>
    <name type="common">Black poplar mushroom</name>
    <name type="synonym">Agrocybe aegerita</name>
    <dbReference type="NCBI Taxonomy" id="1973307"/>
    <lineage>
        <taxon>Eukaryota</taxon>
        <taxon>Fungi</taxon>
        <taxon>Dikarya</taxon>
        <taxon>Basidiomycota</taxon>
        <taxon>Agaricomycotina</taxon>
        <taxon>Agaricomycetes</taxon>
        <taxon>Agaricomycetidae</taxon>
        <taxon>Agaricales</taxon>
        <taxon>Agaricineae</taxon>
        <taxon>Bolbitiaceae</taxon>
        <taxon>Cyclocybe</taxon>
    </lineage>
</organism>
<dbReference type="PANTHER" id="PTHR46572:SF1">
    <property type="entry name" value="RHO1 GUANINE NUCLEOTIDE EXCHANGE FACTOR TUS1"/>
    <property type="match status" value="1"/>
</dbReference>
<dbReference type="Pfam" id="PF15405">
    <property type="entry name" value="PH_5"/>
    <property type="match status" value="1"/>
</dbReference>
<dbReference type="GO" id="GO:0035556">
    <property type="term" value="P:intracellular signal transduction"/>
    <property type="evidence" value="ECO:0007669"/>
    <property type="project" value="InterPro"/>
</dbReference>
<gene>
    <name evidence="7" type="ORF">AAE3_LOCUS11470</name>
</gene>